<gene>
    <name evidence="2" type="ORF">SEMRO_59_G034300.1</name>
</gene>
<evidence type="ECO:0000313" key="3">
    <source>
        <dbReference type="Proteomes" id="UP001153069"/>
    </source>
</evidence>
<accession>A0A9N8H4D3</accession>
<feature type="region of interest" description="Disordered" evidence="1">
    <location>
        <begin position="1"/>
        <end position="38"/>
    </location>
</feature>
<feature type="compositionally biased region" description="Polar residues" evidence="1">
    <location>
        <begin position="23"/>
        <end position="38"/>
    </location>
</feature>
<proteinExistence type="predicted"/>
<organism evidence="2 3">
    <name type="scientific">Seminavis robusta</name>
    <dbReference type="NCBI Taxonomy" id="568900"/>
    <lineage>
        <taxon>Eukaryota</taxon>
        <taxon>Sar</taxon>
        <taxon>Stramenopiles</taxon>
        <taxon>Ochrophyta</taxon>
        <taxon>Bacillariophyta</taxon>
        <taxon>Bacillariophyceae</taxon>
        <taxon>Bacillariophycidae</taxon>
        <taxon>Naviculales</taxon>
        <taxon>Naviculaceae</taxon>
        <taxon>Seminavis</taxon>
    </lineage>
</organism>
<evidence type="ECO:0000256" key="1">
    <source>
        <dbReference type="SAM" id="MobiDB-lite"/>
    </source>
</evidence>
<reference evidence="2" key="1">
    <citation type="submission" date="2020-06" db="EMBL/GenBank/DDBJ databases">
        <authorList>
            <consortium name="Plant Systems Biology data submission"/>
        </authorList>
    </citation>
    <scope>NUCLEOTIDE SEQUENCE</scope>
    <source>
        <strain evidence="2">D6</strain>
    </source>
</reference>
<sequence>MNKDDGEERPLKKPKKSPEDKGTANSSTKADTCTKKPQSSKLLNLSICETKNFGQQEVFSNQDIVVRIFSFLDIESILLKARHVNSTWFQSSSRAVLRRLIHDQTKFC</sequence>
<keyword evidence="3" id="KW-1185">Reference proteome</keyword>
<evidence type="ECO:0008006" key="4">
    <source>
        <dbReference type="Google" id="ProtNLM"/>
    </source>
</evidence>
<comment type="caution">
    <text evidence="2">The sequence shown here is derived from an EMBL/GenBank/DDBJ whole genome shotgun (WGS) entry which is preliminary data.</text>
</comment>
<evidence type="ECO:0000313" key="2">
    <source>
        <dbReference type="EMBL" id="CAB9499377.1"/>
    </source>
</evidence>
<dbReference type="EMBL" id="CAICTM010000058">
    <property type="protein sequence ID" value="CAB9499377.1"/>
    <property type="molecule type" value="Genomic_DNA"/>
</dbReference>
<dbReference type="Proteomes" id="UP001153069">
    <property type="component" value="Unassembled WGS sequence"/>
</dbReference>
<feature type="compositionally biased region" description="Basic and acidic residues" evidence="1">
    <location>
        <begin position="1"/>
        <end position="22"/>
    </location>
</feature>
<protein>
    <recommendedName>
        <fullName evidence="4">F-box domain-containing protein</fullName>
    </recommendedName>
</protein>
<dbReference type="AlphaFoldDB" id="A0A9N8H4D3"/>
<name>A0A9N8H4D3_9STRA</name>